<evidence type="ECO:0000256" key="4">
    <source>
        <dbReference type="PROSITE-ProRule" id="PRU01343"/>
    </source>
</evidence>
<dbReference type="Pfam" id="PF06839">
    <property type="entry name" value="Zn_ribbon_GRF"/>
    <property type="match status" value="1"/>
</dbReference>
<feature type="domain" description="GRF-type" evidence="5">
    <location>
        <begin position="128"/>
        <end position="173"/>
    </location>
</feature>
<evidence type="ECO:0000256" key="1">
    <source>
        <dbReference type="ARBA" id="ARBA00022723"/>
    </source>
</evidence>
<keyword evidence="6" id="KW-0150">Chloroplast</keyword>
<dbReference type="AlphaFoldDB" id="A0AAQ3RBS4"/>
<accession>A0AAQ3RBS4</accession>
<sequence>MKRTPQEGRVSEREKKELLLLCQSAEQRSLGSHLRVNDCESELREVKDCDSAGFPRRKLSEKVLEIERERQVKVKGNWGNGVELKLKLIKGGGCSSKGVGYCRCSSKKMSKEYYCYSSTCRRNETHICHCGQRSVMRTANTVKNRGKHFWGCSKYKYGVQDDGCNFFKWCTDVGSEDNGRYMKSEWNKETLVNTEELESTRKMMVKIQKSVFFLEKCMKG</sequence>
<proteinExistence type="predicted"/>
<geneLocation type="chloroplast" evidence="6"/>
<gene>
    <name evidence="6" type="ORF">V8G54_037853</name>
</gene>
<evidence type="ECO:0000313" key="7">
    <source>
        <dbReference type="Proteomes" id="UP001374535"/>
    </source>
</evidence>
<keyword evidence="6" id="KW-0934">Plastid</keyword>
<organism evidence="6 7">
    <name type="scientific">Vigna mungo</name>
    <name type="common">Black gram</name>
    <name type="synonym">Phaseolus mungo</name>
    <dbReference type="NCBI Taxonomy" id="3915"/>
    <lineage>
        <taxon>Eukaryota</taxon>
        <taxon>Viridiplantae</taxon>
        <taxon>Streptophyta</taxon>
        <taxon>Embryophyta</taxon>
        <taxon>Tracheophyta</taxon>
        <taxon>Spermatophyta</taxon>
        <taxon>Magnoliopsida</taxon>
        <taxon>eudicotyledons</taxon>
        <taxon>Gunneridae</taxon>
        <taxon>Pentapetalae</taxon>
        <taxon>rosids</taxon>
        <taxon>fabids</taxon>
        <taxon>Fabales</taxon>
        <taxon>Fabaceae</taxon>
        <taxon>Papilionoideae</taxon>
        <taxon>50 kb inversion clade</taxon>
        <taxon>NPAAA clade</taxon>
        <taxon>indigoferoid/millettioid clade</taxon>
        <taxon>Phaseoleae</taxon>
        <taxon>Vigna</taxon>
    </lineage>
</organism>
<keyword evidence="2 4" id="KW-0863">Zinc-finger</keyword>
<reference evidence="6 7" key="1">
    <citation type="journal article" date="2023" name="Life. Sci Alliance">
        <title>Evolutionary insights into 3D genome organization and epigenetic landscape of Vigna mungo.</title>
        <authorList>
            <person name="Junaid A."/>
            <person name="Singh B."/>
            <person name="Bhatia S."/>
        </authorList>
    </citation>
    <scope>NUCLEOTIDE SEQUENCE [LARGE SCALE GENOMIC DNA]</scope>
    <source>
        <strain evidence="6">Urdbean</strain>
    </source>
</reference>
<evidence type="ECO:0000256" key="3">
    <source>
        <dbReference type="ARBA" id="ARBA00022833"/>
    </source>
</evidence>
<dbReference type="EMBL" id="CP144689">
    <property type="protein sequence ID" value="WVY89051.1"/>
    <property type="molecule type" value="Genomic_DNA"/>
</dbReference>
<dbReference type="Proteomes" id="UP001374535">
    <property type="component" value="Chloroplast Pltd"/>
</dbReference>
<name>A0AAQ3RBS4_VIGMU</name>
<keyword evidence="3" id="KW-0862">Zinc</keyword>
<dbReference type="InterPro" id="IPR010666">
    <property type="entry name" value="Znf_GRF"/>
</dbReference>
<evidence type="ECO:0000313" key="6">
    <source>
        <dbReference type="EMBL" id="WVY89051.1"/>
    </source>
</evidence>
<dbReference type="GO" id="GO:0008270">
    <property type="term" value="F:zinc ion binding"/>
    <property type="evidence" value="ECO:0007669"/>
    <property type="project" value="UniProtKB-KW"/>
</dbReference>
<evidence type="ECO:0000259" key="5">
    <source>
        <dbReference type="PROSITE" id="PS51999"/>
    </source>
</evidence>
<keyword evidence="1" id="KW-0479">Metal-binding</keyword>
<protein>
    <recommendedName>
        <fullName evidence="5">GRF-type domain-containing protein</fullName>
    </recommendedName>
</protein>
<keyword evidence="7" id="KW-1185">Reference proteome</keyword>
<evidence type="ECO:0000256" key="2">
    <source>
        <dbReference type="ARBA" id="ARBA00022771"/>
    </source>
</evidence>
<dbReference type="PROSITE" id="PS51999">
    <property type="entry name" value="ZF_GRF"/>
    <property type="match status" value="1"/>
</dbReference>